<dbReference type="Proteomes" id="UP000000983">
    <property type="component" value="Segment"/>
</dbReference>
<evidence type="ECO:0000313" key="1">
    <source>
        <dbReference type="EMBL" id="BAC78040.1"/>
    </source>
</evidence>
<name>Q7Y2S3_9CAUD</name>
<accession>Q7Y2S3</accession>
<evidence type="ECO:0000313" key="2">
    <source>
        <dbReference type="Proteomes" id="UP000000983"/>
    </source>
</evidence>
<dbReference type="EMBL" id="AP005154">
    <property type="protein sequence ID" value="BAC78040.1"/>
    <property type="molecule type" value="Genomic_DNA"/>
</dbReference>
<dbReference type="KEGG" id="vg:2653330"/>
<protein>
    <submittedName>
        <fullName evidence="1">Uncharacterized protein</fullName>
    </submittedName>
</protein>
<proteinExistence type="predicted"/>
<dbReference type="GeneID" id="2653330"/>
<reference evidence="1 2" key="1">
    <citation type="journal article" date="2003" name="J. Bacteriol.">
        <title>Genome analysis of a novel Shiga toxin 1 (Stx1)-converting phage which is closely related to Stx2-converting phages but not to other Stx1-converting phages.</title>
        <authorList>
            <person name="Sato T."/>
            <person name="Shimizu T."/>
            <person name="Watarai M."/>
            <person name="Kobayashi M."/>
            <person name="Kano S."/>
            <person name="Hamabata T."/>
            <person name="Takeda Y."/>
            <person name="Yamasaki S."/>
        </authorList>
    </citation>
    <scope>NUCLEOTIDE SEQUENCE</scope>
    <source>
        <strain evidence="1">Stx2 phage-II</strain>
    </source>
</reference>
<dbReference type="RefSeq" id="NP_859303.1">
    <property type="nucleotide sequence ID" value="NC_004914.3"/>
</dbReference>
<keyword evidence="2" id="KW-1185">Reference proteome</keyword>
<organism evidence="1 2">
    <name type="scientific">Escherichia phage Stx2 II</name>
    <dbReference type="NCBI Taxonomy" id="194949"/>
    <lineage>
        <taxon>Viruses</taxon>
        <taxon>Duplodnaviria</taxon>
        <taxon>Heunggongvirae</taxon>
        <taxon>Uroviricota</taxon>
        <taxon>Caudoviricetes</taxon>
        <taxon>Sepvirinae</taxon>
        <taxon>Traversvirus</taxon>
        <taxon>Traversvirus II</taxon>
    </lineage>
</organism>
<sequence>MSYFFYALPPACRIVFRLRRNIATIQRYHCQGISISTFVRQFCVVRFREQFAQRLRGIIPVFQRFTQCFSKLCITVFCRALNFFTKVFNFFAPDFTSAHGSFPVSRDSCFRFRCDCLRLRDVTISSGLSAYFCLLCKLRQ</sequence>